<dbReference type="Gene3D" id="2.60.20.10">
    <property type="entry name" value="Crystallins"/>
    <property type="match status" value="1"/>
</dbReference>
<dbReference type="InterPro" id="IPR011024">
    <property type="entry name" value="G_crystallin-like"/>
</dbReference>
<evidence type="ECO:0000313" key="2">
    <source>
        <dbReference type="EMBL" id="PZO88267.1"/>
    </source>
</evidence>
<organism evidence="2 3">
    <name type="scientific">Sphingomonas sanxanigenens</name>
    <dbReference type="NCBI Taxonomy" id="397260"/>
    <lineage>
        <taxon>Bacteria</taxon>
        <taxon>Pseudomonadati</taxon>
        <taxon>Pseudomonadota</taxon>
        <taxon>Alphaproteobacteria</taxon>
        <taxon>Sphingomonadales</taxon>
        <taxon>Sphingomonadaceae</taxon>
        <taxon>Sphingomonas</taxon>
    </lineage>
</organism>
<protein>
    <recommendedName>
        <fullName evidence="4">Beta/gamma crystallin 'Greek key' domain-containing protein</fullName>
    </recommendedName>
</protein>
<name>A0A2W5A4P9_9SPHN</name>
<sequence length="121" mass="13075">MAMKHLAILTISALALVAPASARDRSYERNRALVQPAAGTLRLYSGPGLTGRVTTLNETIGDLSAYRFARRASSLYAVGNWQVCTEPAFKGQCQTYTGRVDSLIYLGTSNGIMSVRYLGGR</sequence>
<evidence type="ECO:0008006" key="4">
    <source>
        <dbReference type="Google" id="ProtNLM"/>
    </source>
</evidence>
<gene>
    <name evidence="2" type="ORF">DI623_13025</name>
</gene>
<comment type="caution">
    <text evidence="2">The sequence shown here is derived from an EMBL/GenBank/DDBJ whole genome shotgun (WGS) entry which is preliminary data.</text>
</comment>
<reference evidence="2 3" key="1">
    <citation type="submission" date="2017-08" db="EMBL/GenBank/DDBJ databases">
        <title>Infants hospitalized years apart are colonized by the same room-sourced microbial strains.</title>
        <authorList>
            <person name="Brooks B."/>
            <person name="Olm M.R."/>
            <person name="Firek B.A."/>
            <person name="Baker R."/>
            <person name="Thomas B.C."/>
            <person name="Morowitz M.J."/>
            <person name="Banfield J.F."/>
        </authorList>
    </citation>
    <scope>NUCLEOTIDE SEQUENCE [LARGE SCALE GENOMIC DNA]</scope>
    <source>
        <strain evidence="2">S2_018_000_R2_101</strain>
    </source>
</reference>
<dbReference type="Proteomes" id="UP000249066">
    <property type="component" value="Unassembled WGS sequence"/>
</dbReference>
<proteinExistence type="predicted"/>
<feature type="chain" id="PRO_5016164188" description="Beta/gamma crystallin 'Greek key' domain-containing protein" evidence="1">
    <location>
        <begin position="23"/>
        <end position="121"/>
    </location>
</feature>
<accession>A0A2W5A4P9</accession>
<dbReference type="SUPFAM" id="SSF49695">
    <property type="entry name" value="gamma-Crystallin-like"/>
    <property type="match status" value="1"/>
</dbReference>
<feature type="signal peptide" evidence="1">
    <location>
        <begin position="1"/>
        <end position="22"/>
    </location>
</feature>
<dbReference type="EMBL" id="QFNN01000096">
    <property type="protein sequence ID" value="PZO88267.1"/>
    <property type="molecule type" value="Genomic_DNA"/>
</dbReference>
<evidence type="ECO:0000313" key="3">
    <source>
        <dbReference type="Proteomes" id="UP000249066"/>
    </source>
</evidence>
<evidence type="ECO:0000256" key="1">
    <source>
        <dbReference type="SAM" id="SignalP"/>
    </source>
</evidence>
<keyword evidence="1" id="KW-0732">Signal</keyword>
<dbReference type="AlphaFoldDB" id="A0A2W5A4P9"/>